<dbReference type="AlphaFoldDB" id="B9YAT8"/>
<reference evidence="1 2" key="2">
    <citation type="submission" date="2009-02" db="EMBL/GenBank/DDBJ databases">
        <title>Draft genome sequence of Holdemania filiformis DSM 12042.</title>
        <authorList>
            <person name="Sudarsanam P."/>
            <person name="Ley R."/>
            <person name="Guruge J."/>
            <person name="Turnbaugh P.J."/>
            <person name="Mahowald M."/>
            <person name="Liep D."/>
            <person name="Gordon J."/>
        </authorList>
    </citation>
    <scope>NUCLEOTIDE SEQUENCE [LARGE SCALE GENOMIC DNA]</scope>
    <source>
        <strain evidence="1 2">DSM 12042</strain>
    </source>
</reference>
<comment type="caution">
    <text evidence="1">The sequence shown here is derived from an EMBL/GenBank/DDBJ whole genome shotgun (WGS) entry which is preliminary data.</text>
</comment>
<protein>
    <submittedName>
        <fullName evidence="1">Uncharacterized protein</fullName>
    </submittedName>
</protein>
<dbReference type="EMBL" id="ACCF01000188">
    <property type="protein sequence ID" value="EEF66907.1"/>
    <property type="molecule type" value="Genomic_DNA"/>
</dbReference>
<sequence>MNKEPERFKKKRFPAAGIKEKGVVGMAEKAKRFHQKCRAACWLIVITQLAVLFLR</sequence>
<reference evidence="1 2" key="1">
    <citation type="submission" date="2008-12" db="EMBL/GenBank/DDBJ databases">
        <authorList>
            <person name="Fulton L."/>
            <person name="Clifton S."/>
            <person name="Fulton B."/>
            <person name="Xu J."/>
            <person name="Minx P."/>
            <person name="Pepin K.H."/>
            <person name="Johnson M."/>
            <person name="Bhonagiri V."/>
            <person name="Nash W.E."/>
            <person name="Mardis E.R."/>
            <person name="Wilson R.K."/>
        </authorList>
    </citation>
    <scope>NUCLEOTIDE SEQUENCE [LARGE SCALE GENOMIC DNA]</scope>
    <source>
        <strain evidence="1 2">DSM 12042</strain>
    </source>
</reference>
<evidence type="ECO:0000313" key="1">
    <source>
        <dbReference type="EMBL" id="EEF66907.1"/>
    </source>
</evidence>
<proteinExistence type="predicted"/>
<dbReference type="HOGENOM" id="CLU_3026117_0_0_9"/>
<gene>
    <name evidence="1" type="ORF">HOLDEFILI_02945</name>
</gene>
<name>B9YAT8_9FIRM</name>
<evidence type="ECO:0000313" key="2">
    <source>
        <dbReference type="Proteomes" id="UP000005950"/>
    </source>
</evidence>
<accession>B9YAT8</accession>
<dbReference type="Proteomes" id="UP000005950">
    <property type="component" value="Unassembled WGS sequence"/>
</dbReference>
<organism evidence="1 2">
    <name type="scientific">Holdemania filiformis DSM 12042</name>
    <dbReference type="NCBI Taxonomy" id="545696"/>
    <lineage>
        <taxon>Bacteria</taxon>
        <taxon>Bacillati</taxon>
        <taxon>Bacillota</taxon>
        <taxon>Erysipelotrichia</taxon>
        <taxon>Erysipelotrichales</taxon>
        <taxon>Erysipelotrichaceae</taxon>
        <taxon>Holdemania</taxon>
    </lineage>
</organism>
<dbReference type="STRING" id="545696.HOLDEFILI_02945"/>